<sequence>MLPPRGYIFIGLNIVRALSLVAMVLVFASSIFVMVRDIQAYNEFTKDADPSDLEDCEYIEDSTVPNQKGGIFWAVVNQLLIIFQIIVLVLSEIGWPSRFFDRFFPVLGITFGLGPLGIFQCLIAATVLSHHVDDFTLVAAFFLFSIGCLNILLGLIFRGSARGRRSLFSWRNEGKNILPTTDYRPPFARPQSGFVSSLFSGTRADDAGMPEKRGDGFGAEGERKSRLRGAYRRSLPIQQFAYAPRILGFSIGKPMEAAAKYAKFPGSRTANSRAGTPEPLFKSSNTAI</sequence>
<dbReference type="Proteomes" id="UP001148662">
    <property type="component" value="Unassembled WGS sequence"/>
</dbReference>
<comment type="caution">
    <text evidence="1">The sequence shown here is derived from an EMBL/GenBank/DDBJ whole genome shotgun (WGS) entry which is preliminary data.</text>
</comment>
<organism evidence="1 2">
    <name type="scientific">Phlebia brevispora</name>
    <dbReference type="NCBI Taxonomy" id="194682"/>
    <lineage>
        <taxon>Eukaryota</taxon>
        <taxon>Fungi</taxon>
        <taxon>Dikarya</taxon>
        <taxon>Basidiomycota</taxon>
        <taxon>Agaricomycotina</taxon>
        <taxon>Agaricomycetes</taxon>
        <taxon>Polyporales</taxon>
        <taxon>Meruliaceae</taxon>
        <taxon>Phlebia</taxon>
    </lineage>
</organism>
<evidence type="ECO:0000313" key="1">
    <source>
        <dbReference type="EMBL" id="KAJ3553406.1"/>
    </source>
</evidence>
<name>A0ACC1T5D8_9APHY</name>
<protein>
    <submittedName>
        <fullName evidence="1">Uncharacterized protein</fullName>
    </submittedName>
</protein>
<accession>A0ACC1T5D8</accession>
<gene>
    <name evidence="1" type="ORF">NM688_g3630</name>
</gene>
<reference evidence="1" key="1">
    <citation type="submission" date="2022-07" db="EMBL/GenBank/DDBJ databases">
        <title>Genome Sequence of Phlebia brevispora.</title>
        <authorList>
            <person name="Buettner E."/>
        </authorList>
    </citation>
    <scope>NUCLEOTIDE SEQUENCE</scope>
    <source>
        <strain evidence="1">MPL23</strain>
    </source>
</reference>
<evidence type="ECO:0000313" key="2">
    <source>
        <dbReference type="Proteomes" id="UP001148662"/>
    </source>
</evidence>
<keyword evidence="2" id="KW-1185">Reference proteome</keyword>
<dbReference type="EMBL" id="JANHOG010000543">
    <property type="protein sequence ID" value="KAJ3553406.1"/>
    <property type="molecule type" value="Genomic_DNA"/>
</dbReference>
<proteinExistence type="predicted"/>